<evidence type="ECO:0000313" key="4">
    <source>
        <dbReference type="Proteomes" id="UP001251528"/>
    </source>
</evidence>
<dbReference type="AlphaFoldDB" id="A0AAJ0CG04"/>
<proteinExistence type="predicted"/>
<feature type="transmembrane region" description="Helical" evidence="2">
    <location>
        <begin position="12"/>
        <end position="32"/>
    </location>
</feature>
<evidence type="ECO:0000256" key="1">
    <source>
        <dbReference type="SAM" id="MobiDB-lite"/>
    </source>
</evidence>
<keyword evidence="4" id="KW-1185">Reference proteome</keyword>
<feature type="compositionally biased region" description="Polar residues" evidence="1">
    <location>
        <begin position="130"/>
        <end position="140"/>
    </location>
</feature>
<sequence length="554" mass="60480">MAGAQQYSNVEILFILTAILHGLSVSWIVTMFQRRFGRALTDNQVQYIKNKYGRDPRFGTPMANVPNFGAASSLTGAWPLNDGILNIDYAAFEADGPGVPEPDLRVTVARLAPPAASSQPQQAGPSTSTDGTPASQTGPGSSSLQSESHSPEASTLRPRSPAAGDKRSRDADSDGDADADGQTKSSDAPAGKHRRLNVAAPAYMTNHLNQQSYTIPNQNTASFHVADPQFSTSPYYNLPQYTETGGQGQSSQILPYSDITSVVGEGPNWPTQVHNNPYVTYIPDVHQEFSNAGWINYDLGLEHHSPYNFQVGQTMSHMQTLNSSHSLNYQKSIQQVMAEQAATRDYTTPIAPMAGYLTTPEIREPTHHPRLNHPTHQSDGIKTMTPSMDDHPANVTVDDFGKQVEIEFQDPNRFNLTQTPQVDPQLIAQFEAEMEAANHLIGTTHNDRSWTFDSTSDSFSAPMHGVAIVAGAAPAFDEIAKEEGGEDAEEDAADDDVESDDAESDDAESEDVESDDVESEDVEYEDVEEDDVEEDDVEEDDVEEDDVEGDARRR</sequence>
<evidence type="ECO:0000313" key="3">
    <source>
        <dbReference type="EMBL" id="KAK2592373.1"/>
    </source>
</evidence>
<feature type="compositionally biased region" description="Low complexity" evidence="1">
    <location>
        <begin position="141"/>
        <end position="154"/>
    </location>
</feature>
<dbReference type="Proteomes" id="UP001251528">
    <property type="component" value="Unassembled WGS sequence"/>
</dbReference>
<dbReference type="EMBL" id="JASWJB010000270">
    <property type="protein sequence ID" value="KAK2592373.1"/>
    <property type="molecule type" value="Genomic_DNA"/>
</dbReference>
<feature type="compositionally biased region" description="Acidic residues" evidence="1">
    <location>
        <begin position="484"/>
        <end position="548"/>
    </location>
</feature>
<accession>A0AAJ0CG04</accession>
<organism evidence="3 4">
    <name type="scientific">Conoideocrella luteorostrata</name>
    <dbReference type="NCBI Taxonomy" id="1105319"/>
    <lineage>
        <taxon>Eukaryota</taxon>
        <taxon>Fungi</taxon>
        <taxon>Dikarya</taxon>
        <taxon>Ascomycota</taxon>
        <taxon>Pezizomycotina</taxon>
        <taxon>Sordariomycetes</taxon>
        <taxon>Hypocreomycetidae</taxon>
        <taxon>Hypocreales</taxon>
        <taxon>Clavicipitaceae</taxon>
        <taxon>Conoideocrella</taxon>
    </lineage>
</organism>
<feature type="compositionally biased region" description="Low complexity" evidence="1">
    <location>
        <begin position="113"/>
        <end position="129"/>
    </location>
</feature>
<comment type="caution">
    <text evidence="3">The sequence shown here is derived from an EMBL/GenBank/DDBJ whole genome shotgun (WGS) entry which is preliminary data.</text>
</comment>
<keyword evidence="2" id="KW-0472">Membrane</keyword>
<keyword evidence="2" id="KW-1133">Transmembrane helix</keyword>
<reference evidence="3" key="1">
    <citation type="submission" date="2023-06" db="EMBL/GenBank/DDBJ databases">
        <title>Conoideocrella luteorostrata (Hypocreales: Clavicipitaceae), a potential biocontrol fungus for elongate hemlock scale in United States Christmas tree production areas.</title>
        <authorList>
            <person name="Barrett H."/>
            <person name="Lovett B."/>
            <person name="Macias A.M."/>
            <person name="Stajich J.E."/>
            <person name="Kasson M.T."/>
        </authorList>
    </citation>
    <scope>NUCLEOTIDE SEQUENCE</scope>
    <source>
        <strain evidence="3">ARSEF 14590</strain>
    </source>
</reference>
<feature type="region of interest" description="Disordered" evidence="1">
    <location>
        <begin position="481"/>
        <end position="554"/>
    </location>
</feature>
<keyword evidence="2" id="KW-0812">Transmembrane</keyword>
<evidence type="ECO:0000256" key="2">
    <source>
        <dbReference type="SAM" id="Phobius"/>
    </source>
</evidence>
<feature type="region of interest" description="Disordered" evidence="1">
    <location>
        <begin position="113"/>
        <end position="194"/>
    </location>
</feature>
<name>A0AAJ0CG04_9HYPO</name>
<protein>
    <submittedName>
        <fullName evidence="3">Uncharacterized protein</fullName>
    </submittedName>
</protein>
<gene>
    <name evidence="3" type="ORF">QQS21_009924</name>
</gene>